<dbReference type="Proteomes" id="UP000190625">
    <property type="component" value="Unassembled WGS sequence"/>
</dbReference>
<reference evidence="3" key="1">
    <citation type="submission" date="2017-02" db="EMBL/GenBank/DDBJ databases">
        <authorList>
            <person name="Varghese N."/>
            <person name="Submissions S."/>
        </authorList>
    </citation>
    <scope>NUCLEOTIDE SEQUENCE [LARGE SCALE GENOMIC DNA]</scope>
    <source>
        <strain evidence="3">ATCC BAA-73</strain>
    </source>
</reference>
<dbReference type="InterPro" id="IPR036779">
    <property type="entry name" value="LysM_dom_sf"/>
</dbReference>
<organism evidence="2 3">
    <name type="scientific">Selenihalanaerobacter shriftii</name>
    <dbReference type="NCBI Taxonomy" id="142842"/>
    <lineage>
        <taxon>Bacteria</taxon>
        <taxon>Bacillati</taxon>
        <taxon>Bacillota</taxon>
        <taxon>Clostridia</taxon>
        <taxon>Halanaerobiales</taxon>
        <taxon>Halobacteroidaceae</taxon>
        <taxon>Selenihalanaerobacter</taxon>
    </lineage>
</organism>
<dbReference type="InterPro" id="IPR018392">
    <property type="entry name" value="LysM"/>
</dbReference>
<dbReference type="CDD" id="cd00118">
    <property type="entry name" value="LysM"/>
    <property type="match status" value="2"/>
</dbReference>
<dbReference type="SMART" id="SM00257">
    <property type="entry name" value="LysM"/>
    <property type="match status" value="2"/>
</dbReference>
<dbReference type="EMBL" id="FUWM01000013">
    <property type="protein sequence ID" value="SJZ74951.1"/>
    <property type="molecule type" value="Genomic_DNA"/>
</dbReference>
<evidence type="ECO:0000259" key="1">
    <source>
        <dbReference type="PROSITE" id="PS51782"/>
    </source>
</evidence>
<dbReference type="OrthoDB" id="9811296at2"/>
<dbReference type="AlphaFoldDB" id="A0A1T4N711"/>
<proteinExistence type="predicted"/>
<feature type="domain" description="LysM" evidence="1">
    <location>
        <begin position="69"/>
        <end position="114"/>
    </location>
</feature>
<evidence type="ECO:0000313" key="2">
    <source>
        <dbReference type="EMBL" id="SJZ74951.1"/>
    </source>
</evidence>
<feature type="domain" description="LysM" evidence="1">
    <location>
        <begin position="126"/>
        <end position="170"/>
    </location>
</feature>
<name>A0A1T4N711_9FIRM</name>
<evidence type="ECO:0000313" key="3">
    <source>
        <dbReference type="Proteomes" id="UP000190625"/>
    </source>
</evidence>
<dbReference type="PROSITE" id="PS51782">
    <property type="entry name" value="LYSM"/>
    <property type="match status" value="2"/>
</dbReference>
<dbReference type="RefSeq" id="WP_078810183.1">
    <property type="nucleotide sequence ID" value="NZ_FUWM01000013.1"/>
</dbReference>
<accession>A0A1T4N711</accession>
<keyword evidence="3" id="KW-1185">Reference proteome</keyword>
<dbReference type="SUPFAM" id="SSF54106">
    <property type="entry name" value="LysM domain"/>
    <property type="match status" value="2"/>
</dbReference>
<dbReference type="Pfam" id="PF01476">
    <property type="entry name" value="LysM"/>
    <property type="match status" value="2"/>
</dbReference>
<dbReference type="GO" id="GO:0008932">
    <property type="term" value="F:lytic endotransglycosylase activity"/>
    <property type="evidence" value="ECO:0007669"/>
    <property type="project" value="TreeGrafter"/>
</dbReference>
<dbReference type="PANTHER" id="PTHR33734:SF22">
    <property type="entry name" value="MEMBRANE-BOUND LYTIC MUREIN TRANSGLYCOSYLASE D"/>
    <property type="match status" value="1"/>
</dbReference>
<protein>
    <submittedName>
        <fullName evidence="2">LysM repeat-containing protein</fullName>
    </submittedName>
</protein>
<gene>
    <name evidence="2" type="ORF">SAMN02745118_01719</name>
</gene>
<dbReference type="PANTHER" id="PTHR33734">
    <property type="entry name" value="LYSM DOMAIN-CONTAINING GPI-ANCHORED PROTEIN 2"/>
    <property type="match status" value="1"/>
</dbReference>
<dbReference type="Gene3D" id="3.10.350.10">
    <property type="entry name" value="LysM domain"/>
    <property type="match status" value="2"/>
</dbReference>
<dbReference type="STRING" id="142842.SAMN02745118_01719"/>
<sequence>MDGLSTAREILSRERRLLSLYRELDSQVTDPDLNDMIDQLIECQMNQIDRLNELIEELEEPPVPDVRLAQHVVQSGETLFILAQEYNTTVATLLRLNPDIEDPDEIQAGLVINLPILLPPPPDCFFEYTVESGDTLFEIAQRFNTTVNDLVFFNSIRNPDLIFPGRILIVPCPGPGAGELDFETIDRNNTVNYRGSIEDRFFGATTRTQLRRRLAQFDIPVPDVDFTENIVIGGIEYDIEELTLDDMSIRVEVERKRRGYHLITVPKDQFDETGNYELEFATDGLVLDTDRIRISF</sequence>